<proteinExistence type="inferred from homology"/>
<keyword evidence="7" id="KW-0862">Zinc</keyword>
<dbReference type="PANTHER" id="PTHR32494">
    <property type="entry name" value="ALLANTOATE DEIMINASE-RELATED"/>
    <property type="match status" value="1"/>
</dbReference>
<dbReference type="GO" id="GO:0046872">
    <property type="term" value="F:metal ion binding"/>
    <property type="evidence" value="ECO:0007669"/>
    <property type="project" value="UniProtKB-KW"/>
</dbReference>
<dbReference type="OrthoDB" id="9808195at2"/>
<dbReference type="SUPFAM" id="SSF53187">
    <property type="entry name" value="Zn-dependent exopeptidases"/>
    <property type="match status" value="1"/>
</dbReference>
<evidence type="ECO:0000313" key="9">
    <source>
        <dbReference type="EMBL" id="RKD73636.1"/>
    </source>
</evidence>
<keyword evidence="4 7" id="KW-0479">Metal-binding</keyword>
<dbReference type="Pfam" id="PF07687">
    <property type="entry name" value="M20_dimer"/>
    <property type="match status" value="1"/>
</dbReference>
<evidence type="ECO:0000256" key="6">
    <source>
        <dbReference type="ARBA" id="ARBA00023211"/>
    </source>
</evidence>
<comment type="cofactor">
    <cofactor evidence="7">
        <name>Zn(2+)</name>
        <dbReference type="ChEBI" id="CHEBI:29105"/>
    </cofactor>
    <text evidence="7">Binds 2 Zn(2+) ions per subunit.</text>
</comment>
<protein>
    <submittedName>
        <fullName evidence="9">Allantoate deiminase/N-carbamoyl-L-amino-acid hydrolase</fullName>
    </submittedName>
</protein>
<dbReference type="InterPro" id="IPR002933">
    <property type="entry name" value="Peptidase_M20"/>
</dbReference>
<dbReference type="NCBIfam" id="NF006771">
    <property type="entry name" value="PRK09290.1-5"/>
    <property type="match status" value="1"/>
</dbReference>
<evidence type="ECO:0000256" key="3">
    <source>
        <dbReference type="ARBA" id="ARBA00011738"/>
    </source>
</evidence>
<evidence type="ECO:0000256" key="4">
    <source>
        <dbReference type="ARBA" id="ARBA00022723"/>
    </source>
</evidence>
<evidence type="ECO:0000256" key="7">
    <source>
        <dbReference type="PIRSR" id="PIRSR001235-1"/>
    </source>
</evidence>
<keyword evidence="10" id="KW-1185">Reference proteome</keyword>
<dbReference type="InterPro" id="IPR036264">
    <property type="entry name" value="Bact_exopeptidase_dim_dom"/>
</dbReference>
<keyword evidence="5 9" id="KW-0378">Hydrolase</keyword>
<reference evidence="9 10" key="1">
    <citation type="submission" date="2018-09" db="EMBL/GenBank/DDBJ databases">
        <title>Genomic Encyclopedia of Archaeal and Bacterial Type Strains, Phase II (KMG-II): from individual species to whole genera.</title>
        <authorList>
            <person name="Goeker M."/>
        </authorList>
    </citation>
    <scope>NUCLEOTIDE SEQUENCE [LARGE SCALE GENOMIC DNA]</scope>
    <source>
        <strain evidence="9 10">DSM 17008</strain>
    </source>
</reference>
<dbReference type="Gene3D" id="3.40.630.10">
    <property type="entry name" value="Zn peptidases"/>
    <property type="match status" value="1"/>
</dbReference>
<dbReference type="GO" id="GO:0016813">
    <property type="term" value="F:hydrolase activity, acting on carbon-nitrogen (but not peptide) bonds, in linear amidines"/>
    <property type="evidence" value="ECO:0007669"/>
    <property type="project" value="InterPro"/>
</dbReference>
<feature type="binding site" evidence="7">
    <location>
        <position position="86"/>
    </location>
    <ligand>
        <name>Zn(2+)</name>
        <dbReference type="ChEBI" id="CHEBI:29105"/>
        <label>1</label>
    </ligand>
</feature>
<evidence type="ECO:0000313" key="10">
    <source>
        <dbReference type="Proteomes" id="UP000285120"/>
    </source>
</evidence>
<feature type="binding site" evidence="7">
    <location>
        <position position="97"/>
    </location>
    <ligand>
        <name>Zn(2+)</name>
        <dbReference type="ChEBI" id="CHEBI:29105"/>
        <label>1</label>
    </ligand>
</feature>
<gene>
    <name evidence="9" type="ORF">ATL39_1938</name>
</gene>
<dbReference type="PIRSF" id="PIRSF001235">
    <property type="entry name" value="Amidase_carbamoylase"/>
    <property type="match status" value="1"/>
</dbReference>
<comment type="subunit">
    <text evidence="3">Homodimer.</text>
</comment>
<comment type="cofactor">
    <cofactor evidence="1">
        <name>Mn(2+)</name>
        <dbReference type="ChEBI" id="CHEBI:29035"/>
    </cofactor>
</comment>
<dbReference type="Proteomes" id="UP000285120">
    <property type="component" value="Unassembled WGS sequence"/>
</dbReference>
<accession>A0A419V5I6</accession>
<dbReference type="NCBIfam" id="TIGR01879">
    <property type="entry name" value="hydantase"/>
    <property type="match status" value="1"/>
</dbReference>
<organism evidence="9 10">
    <name type="scientific">Sinobaca qinghaiensis</name>
    <dbReference type="NCBI Taxonomy" id="342944"/>
    <lineage>
        <taxon>Bacteria</taxon>
        <taxon>Bacillati</taxon>
        <taxon>Bacillota</taxon>
        <taxon>Bacilli</taxon>
        <taxon>Bacillales</taxon>
        <taxon>Sporolactobacillaceae</taxon>
        <taxon>Sinobaca</taxon>
    </lineage>
</organism>
<dbReference type="CDD" id="cd03884">
    <property type="entry name" value="M20_bAS"/>
    <property type="match status" value="1"/>
</dbReference>
<sequence length="418" mass="46006">MTVNSSYHTNNKRLTNRIHTLSQIGKIQETGVRRLAHSPEDVEGMELVKSWMEDAGLEARIDHFGNLIGRWEGTDPQAPVLLLGSHIDSQPYGGRFDGPIGVLGALESVQTLMEDGMTPSHPVEVIAFADEEGARFNKGLFGSRGILGEVTEEELERTDENGISRREALLRMDCDPSQFSSSVYPPGSIRAYLEMHIEQGPVLEEKNEPIGIVTGISGPLWLTATLTGFAGHAGSVPMHLRKDALLGASEAVTALHAIVSEHSPAPTVGTVGNMTIFPNSRNIIPESVSFTIDLRDIDLDRRNACEKKLMEELQAICTRRGLELDLQEDTRSDPRYCADWIMDYMKEEASNMGAAGIPHLMSGPFHDALPISQVCDYGMIFVRSENGISHNPAEFSTDEDIAAGTELYYRTVKRMLQT</sequence>
<dbReference type="PANTHER" id="PTHR32494:SF19">
    <property type="entry name" value="ALLANTOATE DEIMINASE-RELATED"/>
    <property type="match status" value="1"/>
</dbReference>
<feature type="binding site" evidence="7">
    <location>
        <position position="97"/>
    </location>
    <ligand>
        <name>Zn(2+)</name>
        <dbReference type="ChEBI" id="CHEBI:29105"/>
        <label>2</label>
    </ligand>
</feature>
<evidence type="ECO:0000256" key="1">
    <source>
        <dbReference type="ARBA" id="ARBA00001936"/>
    </source>
</evidence>
<comment type="caution">
    <text evidence="9">The sequence shown here is derived from an EMBL/GenBank/DDBJ whole genome shotgun (WGS) entry which is preliminary data.</text>
</comment>
<evidence type="ECO:0000256" key="5">
    <source>
        <dbReference type="ARBA" id="ARBA00022801"/>
    </source>
</evidence>
<feature type="binding site" evidence="7">
    <location>
        <position position="390"/>
    </location>
    <ligand>
        <name>Zn(2+)</name>
        <dbReference type="ChEBI" id="CHEBI:29105"/>
        <label>2</label>
    </ligand>
</feature>
<dbReference type="EMBL" id="RAPK01000008">
    <property type="protein sequence ID" value="RKD73636.1"/>
    <property type="molecule type" value="Genomic_DNA"/>
</dbReference>
<dbReference type="RefSeq" id="WP_120193121.1">
    <property type="nucleotide sequence ID" value="NZ_RAPK01000008.1"/>
</dbReference>
<dbReference type="InterPro" id="IPR011650">
    <property type="entry name" value="Peptidase_M20_dimer"/>
</dbReference>
<comment type="similarity">
    <text evidence="2">Belongs to the peptidase M20 family.</text>
</comment>
<dbReference type="SUPFAM" id="SSF55031">
    <property type="entry name" value="Bacterial exopeptidase dimerisation domain"/>
    <property type="match status" value="1"/>
</dbReference>
<evidence type="ECO:0000259" key="8">
    <source>
        <dbReference type="Pfam" id="PF07687"/>
    </source>
</evidence>
<feature type="binding site" evidence="7">
    <location>
        <position position="196"/>
    </location>
    <ligand>
        <name>Zn(2+)</name>
        <dbReference type="ChEBI" id="CHEBI:29105"/>
        <label>1</label>
    </ligand>
</feature>
<feature type="binding site" evidence="7">
    <location>
        <position position="132"/>
    </location>
    <ligand>
        <name>Zn(2+)</name>
        <dbReference type="ChEBI" id="CHEBI:29105"/>
        <label>2</label>
    </ligand>
</feature>
<dbReference type="Pfam" id="PF01546">
    <property type="entry name" value="Peptidase_M20"/>
    <property type="match status" value="1"/>
</dbReference>
<feature type="domain" description="Peptidase M20 dimerisation" evidence="8">
    <location>
        <begin position="215"/>
        <end position="315"/>
    </location>
</feature>
<keyword evidence="6" id="KW-0464">Manganese</keyword>
<dbReference type="AlphaFoldDB" id="A0A419V5I6"/>
<dbReference type="Gene3D" id="3.30.70.360">
    <property type="match status" value="1"/>
</dbReference>
<evidence type="ECO:0000256" key="2">
    <source>
        <dbReference type="ARBA" id="ARBA00006153"/>
    </source>
</evidence>
<dbReference type="InterPro" id="IPR010158">
    <property type="entry name" value="Amidase_Cbmase"/>
</dbReference>
<name>A0A419V5I6_9BACL</name>